<name>A0ABX7E7K1_9BACI</name>
<dbReference type="NCBIfam" id="TIGR03568">
    <property type="entry name" value="NeuC_NnaA"/>
    <property type="match status" value="1"/>
</dbReference>
<accession>A0ABX7E7K1</accession>
<dbReference type="PANTHER" id="PTHR43174">
    <property type="entry name" value="UDP-N-ACETYLGLUCOSAMINE 2-EPIMERASE"/>
    <property type="match status" value="1"/>
</dbReference>
<dbReference type="GO" id="GO:0016798">
    <property type="term" value="F:hydrolase activity, acting on glycosyl bonds"/>
    <property type="evidence" value="ECO:0007669"/>
    <property type="project" value="UniProtKB-KW"/>
</dbReference>
<dbReference type="InterPro" id="IPR029767">
    <property type="entry name" value="WecB-like"/>
</dbReference>
<dbReference type="InterPro" id="IPR020004">
    <property type="entry name" value="UDP-GlcNAc_Epase"/>
</dbReference>
<keyword evidence="3" id="KW-1185">Reference proteome</keyword>
<dbReference type="Proteomes" id="UP000595691">
    <property type="component" value="Chromosome"/>
</dbReference>
<keyword evidence="2" id="KW-0378">Hydrolase</keyword>
<dbReference type="EC" id="3.2.1.183" evidence="2"/>
<evidence type="ECO:0000313" key="3">
    <source>
        <dbReference type="Proteomes" id="UP000595691"/>
    </source>
</evidence>
<dbReference type="SUPFAM" id="SSF53756">
    <property type="entry name" value="UDP-Glycosyltransferase/glycogen phosphorylase"/>
    <property type="match status" value="1"/>
</dbReference>
<dbReference type="PANTHER" id="PTHR43174:SF3">
    <property type="entry name" value="UDP-N-ACETYLGLUCOSAMINE 2-EPIMERASE"/>
    <property type="match status" value="1"/>
</dbReference>
<proteinExistence type="predicted"/>
<dbReference type="Gene3D" id="3.40.50.2000">
    <property type="entry name" value="Glycogen Phosphorylase B"/>
    <property type="match status" value="2"/>
</dbReference>
<evidence type="ECO:0000313" key="2">
    <source>
        <dbReference type="EMBL" id="QQZ11417.1"/>
    </source>
</evidence>
<sequence>MIKKKILFLTGTRADYGKIKSLMKEVEYHPLFELHIFVTGMHTLTKYGSTWKEIVKDGFQNVYQFINQKSNASMDITLSNTILGLSNYIHEINPDLIVVHGDRLEALAGAIVGAFNNIRVAHIEGGEVSGTIDESIRHAITKFSHIHLVSNKEAYERIIQLGENPESIHIIGSPDIDIMLSDDLPTIGEVKKHYEIDFDRYAILMYHPVTTELDTLSIKIKTLINSVIKSNRNYVVIFPNNDEGNLIILNELNRLKNNSKFKMFPSMRFEYFLTLLRNSDFLIGNSSTGIRETGIYGVPSIDIGNRQQGRYQLNYHSNLIHCNENENEILTAINTLPNKTERFLDFGDGQSHIRFIHMIEQNDIWKIPIQKKFYDGIPTLSR</sequence>
<keyword evidence="2" id="KW-0326">Glycosidase</keyword>
<protein>
    <submittedName>
        <fullName evidence="2">UDP-N-acetylglucosamine 2-epimerase (Hydrolyzing)</fullName>
        <ecNumber evidence="2">3.2.1.183</ecNumber>
    </submittedName>
</protein>
<reference evidence="2 3" key="1">
    <citation type="submission" date="2020-11" db="EMBL/GenBank/DDBJ databases">
        <title>Taxonomic evaluation of the Bacillus sporothermodurans group of bacteria based on whole genome sequences.</title>
        <authorList>
            <person name="Fiedler G."/>
            <person name="Herbstmann A.-D."/>
            <person name="Doll E."/>
            <person name="Wenning M."/>
            <person name="Brinks E."/>
            <person name="Kabisch J."/>
            <person name="Breitenwieser F."/>
            <person name="Lappann M."/>
            <person name="Boehnlein C."/>
            <person name="Franz C."/>
        </authorList>
    </citation>
    <scope>NUCLEOTIDE SEQUENCE [LARGE SCALE GENOMIC DNA]</scope>
    <source>
        <strain evidence="2 3">JCM 19841</strain>
    </source>
</reference>
<gene>
    <name evidence="2" type="primary">neuC</name>
    <name evidence="2" type="ORF">I5776_04790</name>
</gene>
<dbReference type="Pfam" id="PF02350">
    <property type="entry name" value="Epimerase_2"/>
    <property type="match status" value="1"/>
</dbReference>
<organism evidence="2 3">
    <name type="scientific">Heyndrickxia vini</name>
    <dbReference type="NCBI Taxonomy" id="1476025"/>
    <lineage>
        <taxon>Bacteria</taxon>
        <taxon>Bacillati</taxon>
        <taxon>Bacillota</taxon>
        <taxon>Bacilli</taxon>
        <taxon>Bacillales</taxon>
        <taxon>Bacillaceae</taxon>
        <taxon>Heyndrickxia</taxon>
    </lineage>
</organism>
<feature type="domain" description="UDP-N-acetylglucosamine 2-epimerase" evidence="1">
    <location>
        <begin position="24"/>
        <end position="360"/>
    </location>
</feature>
<evidence type="ECO:0000259" key="1">
    <source>
        <dbReference type="Pfam" id="PF02350"/>
    </source>
</evidence>
<dbReference type="InterPro" id="IPR003331">
    <property type="entry name" value="UDP_GlcNAc_Epimerase_2_dom"/>
</dbReference>
<dbReference type="EMBL" id="CP065425">
    <property type="protein sequence ID" value="QQZ11417.1"/>
    <property type="molecule type" value="Genomic_DNA"/>
</dbReference>